<dbReference type="Pfam" id="PF03992">
    <property type="entry name" value="ABM"/>
    <property type="match status" value="1"/>
</dbReference>
<reference evidence="3 5" key="3">
    <citation type="submission" date="2024-09" db="EMBL/GenBank/DDBJ databases">
        <title>Genomes of Rahnella.</title>
        <authorList>
            <person name="Mnguni F.C."/>
            <person name="Shin G.Y."/>
            <person name="Coutinho T."/>
        </authorList>
    </citation>
    <scope>NUCLEOTIDE SEQUENCE [LARGE SCALE GENOMIC DNA]</scope>
    <source>
        <strain evidence="3 5">20WA0057</strain>
    </source>
</reference>
<dbReference type="EMBL" id="CP002505">
    <property type="protein sequence ID" value="ADW72264.1"/>
    <property type="molecule type" value="Genomic_DNA"/>
</dbReference>
<keyword evidence="2" id="KW-0503">Monooxygenase</keyword>
<dbReference type="Proteomes" id="UP001598201">
    <property type="component" value="Unassembled WGS sequence"/>
</dbReference>
<evidence type="ECO:0000313" key="5">
    <source>
        <dbReference type="Proteomes" id="UP001598201"/>
    </source>
</evidence>
<reference evidence="4" key="1">
    <citation type="submission" date="2011-01" db="EMBL/GenBank/DDBJ databases">
        <title>Complete sequence of chromosome of Rahnella sp. Y9602.</title>
        <authorList>
            <consortium name="US DOE Joint Genome Institute"/>
            <person name="Lucas S."/>
            <person name="Copeland A."/>
            <person name="Lapidus A."/>
            <person name="Cheng J.-F."/>
            <person name="Goodwin L."/>
            <person name="Pitluck S."/>
            <person name="Lu M."/>
            <person name="Detter J.C."/>
            <person name="Han C."/>
            <person name="Tapia R."/>
            <person name="Land M."/>
            <person name="Hauser L."/>
            <person name="Kyrpides N."/>
            <person name="Ivanova N."/>
            <person name="Ovchinnikova G."/>
            <person name="Pagani I."/>
            <person name="Sobecky P.A."/>
            <person name="Martinez R.J."/>
            <person name="Woyke T."/>
        </authorList>
    </citation>
    <scope>NUCLEOTIDE SEQUENCE [LARGE SCALE GENOMIC DNA]</scope>
    <source>
        <strain evidence="4">Y9602</strain>
    </source>
</reference>
<dbReference type="GeneID" id="95418687"/>
<dbReference type="SUPFAM" id="SSF54909">
    <property type="entry name" value="Dimeric alpha+beta barrel"/>
    <property type="match status" value="1"/>
</dbReference>
<gene>
    <name evidence="2" type="ordered locus">Rahaq_0637</name>
    <name evidence="3" type="ORF">ACFPK4_02365</name>
</gene>
<organism evidence="2 4">
    <name type="scientific">Rahnella sp. (strain Y9602)</name>
    <dbReference type="NCBI Taxonomy" id="2703885"/>
    <lineage>
        <taxon>Bacteria</taxon>
        <taxon>Pseudomonadati</taxon>
        <taxon>Pseudomonadota</taxon>
        <taxon>Gammaproteobacteria</taxon>
        <taxon>Enterobacterales</taxon>
        <taxon>Yersiniaceae</taxon>
        <taxon>Rahnella</taxon>
    </lineage>
</organism>
<reference evidence="2 4" key="2">
    <citation type="journal article" date="2012" name="J. Bacteriol.">
        <title>Complete Genome Sequence of Rahnella sp. Strain Y9602, a Gammaproteobacterium Isolate from Metal- and Radionuclide-Contaminated Soil.</title>
        <authorList>
            <person name="Martinez R.J."/>
            <person name="Bruce D."/>
            <person name="Detter C."/>
            <person name="Goodwin L.A."/>
            <person name="Han J."/>
            <person name="Han C.S."/>
            <person name="Held B."/>
            <person name="Land M.L."/>
            <person name="Mikhailova N."/>
            <person name="Nolan M."/>
            <person name="Pennacchio L."/>
            <person name="Pitluck S."/>
            <person name="Tapia R."/>
            <person name="Woyke T."/>
            <person name="Sobecky P.A."/>
        </authorList>
    </citation>
    <scope>NUCLEOTIDE SEQUENCE [LARGE SCALE GENOMIC DNA]</scope>
    <source>
        <strain evidence="2 4">Y9602</strain>
    </source>
</reference>
<keyword evidence="3" id="KW-0560">Oxidoreductase</keyword>
<sequence>MITVIAEIKVKPGRRDSVIEKITALLPSVLAEKGCHRYEPYVDFNGQIPWRKTVPDSIFMLEDWESLAHLEAHQQAEHMDKHRENIKADVLDVVIHIIEKV</sequence>
<dbReference type="RefSeq" id="WP_013573969.1">
    <property type="nucleotide sequence ID" value="NC_015061.1"/>
</dbReference>
<dbReference type="InterPro" id="IPR007138">
    <property type="entry name" value="ABM_dom"/>
</dbReference>
<protein>
    <submittedName>
        <fullName evidence="2">Antibiotic biosynthesis monooxygenase</fullName>
    </submittedName>
    <submittedName>
        <fullName evidence="3">Quinol monooxygenase</fullName>
        <ecNumber evidence="3">1.-.-.-</ecNumber>
    </submittedName>
</protein>
<dbReference type="KEGG" id="rah:Rahaq_0637"/>
<dbReference type="InterPro" id="IPR011008">
    <property type="entry name" value="Dimeric_a/b-barrel"/>
</dbReference>
<dbReference type="eggNOG" id="COG1359">
    <property type="taxonomic scope" value="Bacteria"/>
</dbReference>
<dbReference type="InterPro" id="IPR050744">
    <property type="entry name" value="AI-2_Isomerase_LsrG"/>
</dbReference>
<feature type="domain" description="ABM" evidence="1">
    <location>
        <begin position="2"/>
        <end position="98"/>
    </location>
</feature>
<dbReference type="HOGENOM" id="CLU_131496_13_1_6"/>
<dbReference type="Gene3D" id="3.30.70.100">
    <property type="match status" value="1"/>
</dbReference>
<evidence type="ECO:0000313" key="3">
    <source>
        <dbReference type="EMBL" id="MFD3222363.1"/>
    </source>
</evidence>
<dbReference type="EC" id="1.-.-.-" evidence="3"/>
<dbReference type="Proteomes" id="UP000007257">
    <property type="component" value="Chromosome"/>
</dbReference>
<evidence type="ECO:0000313" key="4">
    <source>
        <dbReference type="Proteomes" id="UP000007257"/>
    </source>
</evidence>
<keyword evidence="5" id="KW-1185">Reference proteome</keyword>
<dbReference type="GO" id="GO:0005829">
    <property type="term" value="C:cytosol"/>
    <property type="evidence" value="ECO:0007669"/>
    <property type="project" value="TreeGrafter"/>
</dbReference>
<dbReference type="OrthoDB" id="9812192at2"/>
<dbReference type="PANTHER" id="PTHR33336:SF3">
    <property type="entry name" value="ABM DOMAIN-CONTAINING PROTEIN"/>
    <property type="match status" value="1"/>
</dbReference>
<evidence type="ECO:0000313" key="2">
    <source>
        <dbReference type="EMBL" id="ADW72264.1"/>
    </source>
</evidence>
<dbReference type="AlphaFoldDB" id="A0A0H3F8G9"/>
<dbReference type="EMBL" id="JBHUCJ010000003">
    <property type="protein sequence ID" value="MFD3222363.1"/>
    <property type="molecule type" value="Genomic_DNA"/>
</dbReference>
<accession>A0A0H3F8G9</accession>
<dbReference type="PANTHER" id="PTHR33336">
    <property type="entry name" value="QUINOL MONOOXYGENASE YGIN-RELATED"/>
    <property type="match status" value="1"/>
</dbReference>
<evidence type="ECO:0000259" key="1">
    <source>
        <dbReference type="PROSITE" id="PS51725"/>
    </source>
</evidence>
<name>A0A0H3F8G9_RAHSY</name>
<proteinExistence type="predicted"/>
<dbReference type="GO" id="GO:0004497">
    <property type="term" value="F:monooxygenase activity"/>
    <property type="evidence" value="ECO:0007669"/>
    <property type="project" value="UniProtKB-KW"/>
</dbReference>
<dbReference type="PROSITE" id="PS51725">
    <property type="entry name" value="ABM"/>
    <property type="match status" value="1"/>
</dbReference>